<name>A0A1D2VAW3_9ASCO</name>
<dbReference type="InterPro" id="IPR000757">
    <property type="entry name" value="Beta-glucanase-like"/>
</dbReference>
<keyword evidence="4" id="KW-0735">Signal-anchor</keyword>
<evidence type="ECO:0000256" key="7">
    <source>
        <dbReference type="ARBA" id="ARBA00023180"/>
    </source>
</evidence>
<evidence type="ECO:0000313" key="13">
    <source>
        <dbReference type="Proteomes" id="UP000095038"/>
    </source>
</evidence>
<dbReference type="GO" id="GO:0006078">
    <property type="term" value="P:(1-&gt;6)-beta-D-glucan biosynthetic process"/>
    <property type="evidence" value="ECO:0007669"/>
    <property type="project" value="TreeGrafter"/>
</dbReference>
<gene>
    <name evidence="12" type="ORF">ASCRUDRAFT_39155</name>
</gene>
<dbReference type="InterPro" id="IPR013320">
    <property type="entry name" value="ConA-like_dom_sf"/>
</dbReference>
<feature type="transmembrane region" description="Helical" evidence="10">
    <location>
        <begin position="108"/>
        <end position="130"/>
    </location>
</feature>
<proteinExistence type="inferred from homology"/>
<evidence type="ECO:0000256" key="5">
    <source>
        <dbReference type="ARBA" id="ARBA00022989"/>
    </source>
</evidence>
<dbReference type="InterPro" id="IPR005629">
    <property type="entry name" value="Skn1/Kre6/Sbg1"/>
</dbReference>
<comment type="subcellular location">
    <subcellularLocation>
        <location evidence="1">Membrane</location>
        <topology evidence="1">Single-pass type II membrane protein</topology>
    </subcellularLocation>
</comment>
<dbReference type="Proteomes" id="UP000095038">
    <property type="component" value="Unassembled WGS sequence"/>
</dbReference>
<keyword evidence="3 10" id="KW-0812">Transmembrane</keyword>
<dbReference type="AlphaFoldDB" id="A0A1D2VAW3"/>
<feature type="domain" description="GH16" evidence="11">
    <location>
        <begin position="160"/>
        <end position="520"/>
    </location>
</feature>
<dbReference type="InParanoid" id="A0A1D2VAW3"/>
<evidence type="ECO:0000256" key="4">
    <source>
        <dbReference type="ARBA" id="ARBA00022968"/>
    </source>
</evidence>
<comment type="similarity">
    <text evidence="2">Belongs to the SKN1/KRE6 family.</text>
</comment>
<keyword evidence="12" id="KW-0378">Hydrolase</keyword>
<dbReference type="GO" id="GO:0005886">
    <property type="term" value="C:plasma membrane"/>
    <property type="evidence" value="ECO:0007669"/>
    <property type="project" value="TreeGrafter"/>
</dbReference>
<evidence type="ECO:0000256" key="1">
    <source>
        <dbReference type="ARBA" id="ARBA00004606"/>
    </source>
</evidence>
<evidence type="ECO:0000256" key="3">
    <source>
        <dbReference type="ARBA" id="ARBA00022692"/>
    </source>
</evidence>
<keyword evidence="5 10" id="KW-1133">Transmembrane helix</keyword>
<dbReference type="PANTHER" id="PTHR31361:SF1">
    <property type="entry name" value="BETA-GLUCAN SYNTHESIS-ASSOCIATED PROTEIN KRE6-RELATED"/>
    <property type="match status" value="1"/>
</dbReference>
<reference evidence="13" key="1">
    <citation type="submission" date="2016-05" db="EMBL/GenBank/DDBJ databases">
        <title>Comparative genomics of biotechnologically important yeasts.</title>
        <authorList>
            <consortium name="DOE Joint Genome Institute"/>
            <person name="Riley R."/>
            <person name="Haridas S."/>
            <person name="Wolfe K.H."/>
            <person name="Lopes M.R."/>
            <person name="Hittinger C.T."/>
            <person name="Goker M."/>
            <person name="Salamov A."/>
            <person name="Wisecaver J."/>
            <person name="Long T.M."/>
            <person name="Aerts A.L."/>
            <person name="Barry K."/>
            <person name="Choi C."/>
            <person name="Clum A."/>
            <person name="Coughlan A.Y."/>
            <person name="Deshpande S."/>
            <person name="Douglass A.P."/>
            <person name="Hanson S.J."/>
            <person name="Klenk H.-P."/>
            <person name="Labutti K."/>
            <person name="Lapidus A."/>
            <person name="Lindquist E."/>
            <person name="Lipzen A."/>
            <person name="Meier-Kolthoff J.P."/>
            <person name="Ohm R.A."/>
            <person name="Otillar R.P."/>
            <person name="Pangilinan J."/>
            <person name="Peng Y."/>
            <person name="Rokas A."/>
            <person name="Rosa C.A."/>
            <person name="Scheuner C."/>
            <person name="Sibirny A.A."/>
            <person name="Slot J.C."/>
            <person name="Stielow J.B."/>
            <person name="Sun H."/>
            <person name="Kurtzman C.P."/>
            <person name="Blackwell M."/>
            <person name="Grigoriev I.V."/>
            <person name="Jeffries T.W."/>
        </authorList>
    </citation>
    <scope>NUCLEOTIDE SEQUENCE [LARGE SCALE GENOMIC DNA]</scope>
    <source>
        <strain evidence="13">DSM 1968</strain>
    </source>
</reference>
<evidence type="ECO:0000256" key="8">
    <source>
        <dbReference type="ARBA" id="ARBA00023316"/>
    </source>
</evidence>
<sequence length="568" mass="64255">MNNPNPNTHRNLNHHNSINTDSQLQRSNNTYSYVSDFSNNSSNSKTNLFLADADSSPFGGYPASAFPLHMDEIEDDDYLHNPDPINDAEYDNHRLLYDLKAMDKKSGLGLFSFILLLLALLVLFVVYPILTYSGATEYVKPQTFEYLSSYQYPTLNAIRSDLVDPDTPSSAYTRTARDGSEWNLVFSDEFNKEGRTFYEGDDQFWNGPDIHYAATNDLEWYDPDASTTANGTLIFRMDAFKNHNLYYRSGMVQSWNQLCFTQGAMEVSAMLPNFGNVTGLWPGIWSMGNIARPGFLGSTEGVWPYSYEDCDAGITPNQSSPDGISYLPGQKLNSCTCLGEDHPNPGNGRGAPEIDALEAAIDTTVGTGVASQSMQIAPYDIWYIPNYDYVEIYNDTVTSMNTYCGGPFQQAVSGTSTLNVTWYQFGDYQPHYQKYGFEYLHDNDDGYVQWFIGDDPTLTVHAKALPPNGNVGWRRIAKEPLSMILNLGISNNWAYIDWQSIKFPVEMKIDYVRIYQPNDSISVTCDPTDYPTYDYIQDHLRAYKNPNYTTWEEAGYTFPKHRLTGDCE</sequence>
<evidence type="ECO:0000256" key="10">
    <source>
        <dbReference type="SAM" id="Phobius"/>
    </source>
</evidence>
<dbReference type="GO" id="GO:0005789">
    <property type="term" value="C:endoplasmic reticulum membrane"/>
    <property type="evidence" value="ECO:0007669"/>
    <property type="project" value="TreeGrafter"/>
</dbReference>
<dbReference type="SUPFAM" id="SSF49899">
    <property type="entry name" value="Concanavalin A-like lectins/glucanases"/>
    <property type="match status" value="1"/>
</dbReference>
<feature type="compositionally biased region" description="Low complexity" evidence="9">
    <location>
        <begin position="1"/>
        <end position="16"/>
    </location>
</feature>
<dbReference type="Gene3D" id="2.60.120.200">
    <property type="match status" value="2"/>
</dbReference>
<accession>A0A1D2VAW3</accession>
<organism evidence="12 13">
    <name type="scientific">Ascoidea rubescens DSM 1968</name>
    <dbReference type="NCBI Taxonomy" id="1344418"/>
    <lineage>
        <taxon>Eukaryota</taxon>
        <taxon>Fungi</taxon>
        <taxon>Dikarya</taxon>
        <taxon>Ascomycota</taxon>
        <taxon>Saccharomycotina</taxon>
        <taxon>Saccharomycetes</taxon>
        <taxon>Ascoideaceae</taxon>
        <taxon>Ascoidea</taxon>
    </lineage>
</organism>
<keyword evidence="7" id="KW-0325">Glycoprotein</keyword>
<dbReference type="EMBL" id="KV454491">
    <property type="protein sequence ID" value="ODV58577.1"/>
    <property type="molecule type" value="Genomic_DNA"/>
</dbReference>
<dbReference type="RefSeq" id="XP_020044884.1">
    <property type="nucleotide sequence ID" value="XM_020190911.1"/>
</dbReference>
<keyword evidence="13" id="KW-1185">Reference proteome</keyword>
<protein>
    <submittedName>
        <fullName evidence="12">Glycoside hydrolase family 16 protein</fullName>
    </submittedName>
</protein>
<evidence type="ECO:0000259" key="11">
    <source>
        <dbReference type="PROSITE" id="PS51762"/>
    </source>
</evidence>
<dbReference type="STRING" id="1344418.A0A1D2VAW3"/>
<evidence type="ECO:0000256" key="6">
    <source>
        <dbReference type="ARBA" id="ARBA00023136"/>
    </source>
</evidence>
<dbReference type="PANTHER" id="PTHR31361">
    <property type="entry name" value="BETA-GLUCAN SYNTHESIS-ASSOCIATED PROTEIN KRE6-RELATED"/>
    <property type="match status" value="1"/>
</dbReference>
<dbReference type="FunCoup" id="A0A1D2VAW3">
    <property type="interactions" value="183"/>
</dbReference>
<keyword evidence="8" id="KW-0961">Cell wall biogenesis/degradation</keyword>
<dbReference type="OrthoDB" id="412647at2759"/>
<dbReference type="GeneID" id="30964547"/>
<keyword evidence="6 10" id="KW-0472">Membrane</keyword>
<feature type="region of interest" description="Disordered" evidence="9">
    <location>
        <begin position="1"/>
        <end position="23"/>
    </location>
</feature>
<evidence type="ECO:0000256" key="9">
    <source>
        <dbReference type="SAM" id="MobiDB-lite"/>
    </source>
</evidence>
<dbReference type="GO" id="GO:0031505">
    <property type="term" value="P:fungal-type cell wall organization"/>
    <property type="evidence" value="ECO:0007669"/>
    <property type="project" value="TreeGrafter"/>
</dbReference>
<dbReference type="FunFam" id="2.60.120.200:FF:000140">
    <property type="entry name" value="Beta-glucan synthesis-associated protein"/>
    <property type="match status" value="1"/>
</dbReference>
<dbReference type="Pfam" id="PF03935">
    <property type="entry name" value="SKN1_KRE6_Sbg1"/>
    <property type="match status" value="1"/>
</dbReference>
<dbReference type="PROSITE" id="PS51762">
    <property type="entry name" value="GH16_2"/>
    <property type="match status" value="1"/>
</dbReference>
<evidence type="ECO:0000256" key="2">
    <source>
        <dbReference type="ARBA" id="ARBA00010962"/>
    </source>
</evidence>
<dbReference type="CDD" id="cd02180">
    <property type="entry name" value="GH16_fungal_KRE6_glucanase"/>
    <property type="match status" value="1"/>
</dbReference>
<evidence type="ECO:0000313" key="12">
    <source>
        <dbReference type="EMBL" id="ODV58577.1"/>
    </source>
</evidence>
<dbReference type="GO" id="GO:0015926">
    <property type="term" value="F:glucosidase activity"/>
    <property type="evidence" value="ECO:0007669"/>
    <property type="project" value="TreeGrafter"/>
</dbReference>